<dbReference type="AlphaFoldDB" id="A0A7J8NNJ4"/>
<dbReference type="InterPro" id="IPR001128">
    <property type="entry name" value="Cyt_P450"/>
</dbReference>
<gene>
    <name evidence="10" type="ORF">Gorai_020839</name>
</gene>
<keyword evidence="8" id="KW-0503">Monooxygenase</keyword>
<dbReference type="Proteomes" id="UP000593578">
    <property type="component" value="Unassembled WGS sequence"/>
</dbReference>
<evidence type="ECO:0000256" key="4">
    <source>
        <dbReference type="ARBA" id="ARBA00022692"/>
    </source>
</evidence>
<evidence type="ECO:0000313" key="11">
    <source>
        <dbReference type="Proteomes" id="UP000593578"/>
    </source>
</evidence>
<evidence type="ECO:0000313" key="10">
    <source>
        <dbReference type="EMBL" id="MBA0578561.1"/>
    </source>
</evidence>
<keyword evidence="6" id="KW-1133">Transmembrane helix</keyword>
<dbReference type="EMBL" id="JABEZZ010000001">
    <property type="protein sequence ID" value="MBA0578561.1"/>
    <property type="molecule type" value="Genomic_DNA"/>
</dbReference>
<name>A0A7J8NNJ4_GOSRA</name>
<dbReference type="PROSITE" id="PS00086">
    <property type="entry name" value="CYTOCHROME_P450"/>
    <property type="match status" value="1"/>
</dbReference>
<keyword evidence="8" id="KW-0560">Oxidoreductase</keyword>
<protein>
    <recommendedName>
        <fullName evidence="12">Cytochrome P450</fullName>
    </recommendedName>
</protein>
<organism evidence="10 11">
    <name type="scientific">Gossypium raimondii</name>
    <name type="common">Peruvian cotton</name>
    <name type="synonym">Gossypium klotzschianum subsp. raimondii</name>
    <dbReference type="NCBI Taxonomy" id="29730"/>
    <lineage>
        <taxon>Eukaryota</taxon>
        <taxon>Viridiplantae</taxon>
        <taxon>Streptophyta</taxon>
        <taxon>Embryophyta</taxon>
        <taxon>Tracheophyta</taxon>
        <taxon>Spermatophyta</taxon>
        <taxon>Magnoliopsida</taxon>
        <taxon>eudicotyledons</taxon>
        <taxon>Gunneridae</taxon>
        <taxon>Pentapetalae</taxon>
        <taxon>rosids</taxon>
        <taxon>malvids</taxon>
        <taxon>Malvales</taxon>
        <taxon>Malvaceae</taxon>
        <taxon>Malvoideae</taxon>
        <taxon>Gossypium</taxon>
    </lineage>
</organism>
<dbReference type="GO" id="GO:0016020">
    <property type="term" value="C:membrane"/>
    <property type="evidence" value="ECO:0007669"/>
    <property type="project" value="UniProtKB-SubCell"/>
</dbReference>
<dbReference type="InterPro" id="IPR017972">
    <property type="entry name" value="Cyt_P450_CS"/>
</dbReference>
<reference evidence="10 11" key="1">
    <citation type="journal article" date="2019" name="Genome Biol. Evol.">
        <title>Insights into the evolution of the New World diploid cottons (Gossypium, subgenus Houzingenia) based on genome sequencing.</title>
        <authorList>
            <person name="Grover C.E."/>
            <person name="Arick M.A. 2nd"/>
            <person name="Thrash A."/>
            <person name="Conover J.L."/>
            <person name="Sanders W.S."/>
            <person name="Peterson D.G."/>
            <person name="Frelichowski J.E."/>
            <person name="Scheffler J.A."/>
            <person name="Scheffler B.E."/>
            <person name="Wendel J.F."/>
        </authorList>
    </citation>
    <scope>NUCLEOTIDE SEQUENCE [LARGE SCALE GENOMIC DNA]</scope>
    <source>
        <strain evidence="10">8</strain>
        <tissue evidence="10">Leaf</tissue>
    </source>
</reference>
<keyword evidence="4" id="KW-0812">Transmembrane</keyword>
<evidence type="ECO:0000256" key="5">
    <source>
        <dbReference type="ARBA" id="ARBA00022723"/>
    </source>
</evidence>
<feature type="region of interest" description="Disordered" evidence="9">
    <location>
        <begin position="1"/>
        <end position="22"/>
    </location>
</feature>
<dbReference type="PANTHER" id="PTHR24298:SF901">
    <property type="entry name" value="CYTOCHROME P450, FAMILY 81, SUBFAMILY D, POLYPEPTIDE 8"/>
    <property type="match status" value="1"/>
</dbReference>
<evidence type="ECO:0000256" key="6">
    <source>
        <dbReference type="ARBA" id="ARBA00022989"/>
    </source>
</evidence>
<dbReference type="InterPro" id="IPR051103">
    <property type="entry name" value="Plant_metabolite_P450s"/>
</dbReference>
<evidence type="ECO:0000256" key="1">
    <source>
        <dbReference type="ARBA" id="ARBA00001971"/>
    </source>
</evidence>
<dbReference type="Pfam" id="PF00067">
    <property type="entry name" value="p450"/>
    <property type="match status" value="1"/>
</dbReference>
<comment type="caution">
    <text evidence="10">The sequence shown here is derived from an EMBL/GenBank/DDBJ whole genome shotgun (WGS) entry which is preliminary data.</text>
</comment>
<keyword evidence="7" id="KW-0472">Membrane</keyword>
<dbReference type="SUPFAM" id="SSF48264">
    <property type="entry name" value="Cytochrome P450"/>
    <property type="match status" value="1"/>
</dbReference>
<evidence type="ECO:0008006" key="12">
    <source>
        <dbReference type="Google" id="ProtNLM"/>
    </source>
</evidence>
<evidence type="ECO:0000256" key="7">
    <source>
        <dbReference type="ARBA" id="ARBA00023136"/>
    </source>
</evidence>
<comment type="subcellular location">
    <subcellularLocation>
        <location evidence="2">Membrane</location>
        <topology evidence="2">Single-pass membrane protein</topology>
    </subcellularLocation>
</comment>
<comment type="similarity">
    <text evidence="8">Belongs to the cytochrome P450 family.</text>
</comment>
<dbReference type="GO" id="GO:0005506">
    <property type="term" value="F:iron ion binding"/>
    <property type="evidence" value="ECO:0007669"/>
    <property type="project" value="InterPro"/>
</dbReference>
<accession>A0A7J8NNJ4</accession>
<dbReference type="InterPro" id="IPR036396">
    <property type="entry name" value="Cyt_P450_sf"/>
</dbReference>
<evidence type="ECO:0000256" key="8">
    <source>
        <dbReference type="RuleBase" id="RU000461"/>
    </source>
</evidence>
<dbReference type="PANTHER" id="PTHR24298">
    <property type="entry name" value="FLAVONOID 3'-MONOOXYGENASE-RELATED"/>
    <property type="match status" value="1"/>
</dbReference>
<evidence type="ECO:0000256" key="2">
    <source>
        <dbReference type="ARBA" id="ARBA00004167"/>
    </source>
</evidence>
<evidence type="ECO:0000256" key="9">
    <source>
        <dbReference type="SAM" id="MobiDB-lite"/>
    </source>
</evidence>
<evidence type="ECO:0000256" key="3">
    <source>
        <dbReference type="ARBA" id="ARBA00022617"/>
    </source>
</evidence>
<proteinExistence type="inferred from homology"/>
<sequence>MEWAMSNLRNHPKQPRDDPTSFMLERFEKDDSQSHKMIPFGLGKRACPGLRLA</sequence>
<keyword evidence="3 8" id="KW-0349">Heme</keyword>
<dbReference type="GO" id="GO:0016709">
    <property type="term" value="F:oxidoreductase activity, acting on paired donors, with incorporation or reduction of molecular oxygen, NAD(P)H as one donor, and incorporation of one atom of oxygen"/>
    <property type="evidence" value="ECO:0007669"/>
    <property type="project" value="TreeGrafter"/>
</dbReference>
<keyword evidence="8" id="KW-0408">Iron</keyword>
<dbReference type="GO" id="GO:0020037">
    <property type="term" value="F:heme binding"/>
    <property type="evidence" value="ECO:0007669"/>
    <property type="project" value="InterPro"/>
</dbReference>
<dbReference type="Gene3D" id="1.10.630.10">
    <property type="entry name" value="Cytochrome P450"/>
    <property type="match status" value="1"/>
</dbReference>
<feature type="non-terminal residue" evidence="10">
    <location>
        <position position="53"/>
    </location>
</feature>
<keyword evidence="5 8" id="KW-0479">Metal-binding</keyword>
<comment type="cofactor">
    <cofactor evidence="1">
        <name>heme</name>
        <dbReference type="ChEBI" id="CHEBI:30413"/>
    </cofactor>
</comment>